<dbReference type="EMBL" id="JASJOU010000005">
    <property type="protein sequence ID" value="MDJ1502251.1"/>
    <property type="molecule type" value="Genomic_DNA"/>
</dbReference>
<evidence type="ECO:0000259" key="7">
    <source>
        <dbReference type="PROSITE" id="PS50977"/>
    </source>
</evidence>
<dbReference type="PRINTS" id="PR00455">
    <property type="entry name" value="HTHTETR"/>
</dbReference>
<dbReference type="RefSeq" id="WP_313978726.1">
    <property type="nucleotide sequence ID" value="NZ_JASJOU010000005.1"/>
</dbReference>
<evidence type="ECO:0000256" key="2">
    <source>
        <dbReference type="ARBA" id="ARBA00023015"/>
    </source>
</evidence>
<evidence type="ECO:0000256" key="6">
    <source>
        <dbReference type="SAM" id="MobiDB-lite"/>
    </source>
</evidence>
<evidence type="ECO:0000313" key="9">
    <source>
        <dbReference type="Proteomes" id="UP001232063"/>
    </source>
</evidence>
<dbReference type="PANTHER" id="PTHR30055:SF175">
    <property type="entry name" value="HTH-TYPE TRANSCRIPTIONAL REPRESSOR KSTR2"/>
    <property type="match status" value="1"/>
</dbReference>
<proteinExistence type="predicted"/>
<dbReference type="SUPFAM" id="SSF48498">
    <property type="entry name" value="Tetracyclin repressor-like, C-terminal domain"/>
    <property type="match status" value="1"/>
</dbReference>
<dbReference type="InterPro" id="IPR050109">
    <property type="entry name" value="HTH-type_TetR-like_transc_reg"/>
</dbReference>
<keyword evidence="2" id="KW-0805">Transcription regulation</keyword>
<keyword evidence="9" id="KW-1185">Reference proteome</keyword>
<keyword evidence="1" id="KW-0678">Repressor</keyword>
<dbReference type="InterPro" id="IPR001647">
    <property type="entry name" value="HTH_TetR"/>
</dbReference>
<dbReference type="Pfam" id="PF00440">
    <property type="entry name" value="TetR_N"/>
    <property type="match status" value="1"/>
</dbReference>
<dbReference type="GO" id="GO:0000976">
    <property type="term" value="F:transcription cis-regulatory region binding"/>
    <property type="evidence" value="ECO:0007669"/>
    <property type="project" value="TreeGrafter"/>
</dbReference>
<dbReference type="GO" id="GO:0003700">
    <property type="term" value="F:DNA-binding transcription factor activity"/>
    <property type="evidence" value="ECO:0007669"/>
    <property type="project" value="TreeGrafter"/>
</dbReference>
<dbReference type="FunFam" id="1.10.10.60:FF:000141">
    <property type="entry name" value="TetR family transcriptional regulator"/>
    <property type="match status" value="1"/>
</dbReference>
<name>A0AAE3R228_9BACT</name>
<evidence type="ECO:0000256" key="1">
    <source>
        <dbReference type="ARBA" id="ARBA00022491"/>
    </source>
</evidence>
<evidence type="ECO:0000256" key="5">
    <source>
        <dbReference type="PROSITE-ProRule" id="PRU00335"/>
    </source>
</evidence>
<accession>A0AAE3R228</accession>
<dbReference type="InterPro" id="IPR036271">
    <property type="entry name" value="Tet_transcr_reg_TetR-rel_C_sf"/>
</dbReference>
<evidence type="ECO:0000313" key="8">
    <source>
        <dbReference type="EMBL" id="MDJ1502251.1"/>
    </source>
</evidence>
<evidence type="ECO:0000256" key="3">
    <source>
        <dbReference type="ARBA" id="ARBA00023125"/>
    </source>
</evidence>
<comment type="caution">
    <text evidence="8">The sequence shown here is derived from an EMBL/GenBank/DDBJ whole genome shotgun (WGS) entry which is preliminary data.</text>
</comment>
<keyword evidence="3 5" id="KW-0238">DNA-binding</keyword>
<dbReference type="InterPro" id="IPR009057">
    <property type="entry name" value="Homeodomain-like_sf"/>
</dbReference>
<dbReference type="AlphaFoldDB" id="A0AAE3R228"/>
<feature type="DNA-binding region" description="H-T-H motif" evidence="5">
    <location>
        <begin position="49"/>
        <end position="68"/>
    </location>
</feature>
<dbReference type="PROSITE" id="PS50977">
    <property type="entry name" value="HTH_TETR_2"/>
    <property type="match status" value="1"/>
</dbReference>
<organism evidence="8 9">
    <name type="scientific">Xanthocytophaga agilis</name>
    <dbReference type="NCBI Taxonomy" id="3048010"/>
    <lineage>
        <taxon>Bacteria</taxon>
        <taxon>Pseudomonadati</taxon>
        <taxon>Bacteroidota</taxon>
        <taxon>Cytophagia</taxon>
        <taxon>Cytophagales</taxon>
        <taxon>Rhodocytophagaceae</taxon>
        <taxon>Xanthocytophaga</taxon>
    </lineage>
</organism>
<evidence type="ECO:0000256" key="4">
    <source>
        <dbReference type="ARBA" id="ARBA00023163"/>
    </source>
</evidence>
<dbReference type="Proteomes" id="UP001232063">
    <property type="component" value="Unassembled WGS sequence"/>
</dbReference>
<keyword evidence="4" id="KW-0804">Transcription</keyword>
<feature type="compositionally biased region" description="Polar residues" evidence="6">
    <location>
        <begin position="1"/>
        <end position="11"/>
    </location>
</feature>
<protein>
    <submittedName>
        <fullName evidence="8">TetR/AcrR family transcriptional regulator</fullName>
    </submittedName>
</protein>
<sequence length="229" mass="27034">MIRKSVGQSESDFAEKRNDEREDKDKEIRERILTGAEELFLQYGFRSITMDEIAKHLGVSKKTIYQHFADKDEIVCHCIENHLDYEKCTANEIWAKVSNPVEEFVIEAQHLKFTTHNIHPTILFELKKYHPKAWAIFQEHKEKWILQSIIDNLKKGMEMGFYRSDIDPDILARLRVEQIAMGFDPTIFPGQEFVLKKIQLQLLEHFLHGILSDKGREFLNLYLQTINEQ</sequence>
<feature type="region of interest" description="Disordered" evidence="6">
    <location>
        <begin position="1"/>
        <end position="25"/>
    </location>
</feature>
<feature type="compositionally biased region" description="Basic and acidic residues" evidence="6">
    <location>
        <begin position="13"/>
        <end position="25"/>
    </location>
</feature>
<feature type="domain" description="HTH tetR-type" evidence="7">
    <location>
        <begin position="26"/>
        <end position="86"/>
    </location>
</feature>
<dbReference type="PANTHER" id="PTHR30055">
    <property type="entry name" value="HTH-TYPE TRANSCRIPTIONAL REGULATOR RUTR"/>
    <property type="match status" value="1"/>
</dbReference>
<gene>
    <name evidence="8" type="ORF">QNI22_16410</name>
</gene>
<reference evidence="8" key="1">
    <citation type="submission" date="2023-05" db="EMBL/GenBank/DDBJ databases">
        <authorList>
            <person name="Zhang X."/>
        </authorList>
    </citation>
    <scope>NUCLEOTIDE SEQUENCE</scope>
    <source>
        <strain evidence="8">BD1B2-1</strain>
    </source>
</reference>
<dbReference type="Gene3D" id="1.10.357.10">
    <property type="entry name" value="Tetracycline Repressor, domain 2"/>
    <property type="match status" value="1"/>
</dbReference>
<dbReference type="SUPFAM" id="SSF46689">
    <property type="entry name" value="Homeodomain-like"/>
    <property type="match status" value="1"/>
</dbReference>